<evidence type="ECO:0000256" key="3">
    <source>
        <dbReference type="ARBA" id="ARBA00023024"/>
    </source>
</evidence>
<dbReference type="GO" id="GO:0006032">
    <property type="term" value="P:chitin catabolic process"/>
    <property type="evidence" value="ECO:0007669"/>
    <property type="project" value="UniProtKB-KW"/>
</dbReference>
<dbReference type="CDD" id="cd00325">
    <property type="entry name" value="chitinase_GH19"/>
    <property type="match status" value="1"/>
</dbReference>
<evidence type="ECO:0000313" key="8">
    <source>
        <dbReference type="EMBL" id="KVH90954.1"/>
    </source>
</evidence>
<evidence type="ECO:0000259" key="7">
    <source>
        <dbReference type="Pfam" id="PF00182"/>
    </source>
</evidence>
<dbReference type="Gene3D" id="1.10.530.10">
    <property type="match status" value="2"/>
</dbReference>
<evidence type="ECO:0000256" key="4">
    <source>
        <dbReference type="ARBA" id="ARBA00023157"/>
    </source>
</evidence>
<comment type="caution">
    <text evidence="8">The sequence shown here is derived from an EMBL/GenBank/DDBJ whole genome shotgun (WGS) entry which is preliminary data.</text>
</comment>
<sequence length="300" mass="33373">METKNTCLLIISVLFVIVSIVDATANVPILVKKVKGKKVCDQGWECKGWSEYCCNLTVTDYFDYYQFENLFSKRNSPVAQAAGFWDYKSFITASAIYQPLGFGTTGNKTTQMKEIAAFLSHVGSQTSCGYGVATGGPTAWGLCYNKEMSPSQKYCDDNYKYTYPCAPGADYYGRDLLNHPEYIEQNATLAFQAAIFRWLTPLKKGQPSAHEAMVGTWKPTKNDTLSHRYPGFGTTMNILYGERTCGKGDVDDMNIIITHYLYYLDLMGVGREEAGAHDVLTCAEQKPFNPSTTKKEAASS</sequence>
<dbReference type="GO" id="GO:0006952">
    <property type="term" value="P:defense response"/>
    <property type="evidence" value="ECO:0007669"/>
    <property type="project" value="UniProtKB-KW"/>
</dbReference>
<dbReference type="InterPro" id="IPR000726">
    <property type="entry name" value="Glyco_hydro_19_cat"/>
</dbReference>
<dbReference type="AlphaFoldDB" id="A0A118JTL1"/>
<dbReference type="OMA" id="CCNEAIS"/>
<keyword evidence="3" id="KW-0119">Carbohydrate metabolism</keyword>
<proteinExistence type="predicted"/>
<protein>
    <submittedName>
        <fullName evidence="8">Glycoside hydrolase, family 19, catalytic</fullName>
    </submittedName>
</protein>
<keyword evidence="4 5" id="KW-1015">Disulfide bond</keyword>
<dbReference type="GO" id="GO:0004568">
    <property type="term" value="F:chitinase activity"/>
    <property type="evidence" value="ECO:0007669"/>
    <property type="project" value="InterPro"/>
</dbReference>
<evidence type="ECO:0000256" key="6">
    <source>
        <dbReference type="SAM" id="SignalP"/>
    </source>
</evidence>
<gene>
    <name evidence="8" type="ORF">Ccrd_007059</name>
</gene>
<dbReference type="Proteomes" id="UP000243975">
    <property type="component" value="Unassembled WGS sequence"/>
</dbReference>
<organism evidence="8 9">
    <name type="scientific">Cynara cardunculus var. scolymus</name>
    <name type="common">Globe artichoke</name>
    <name type="synonym">Cynara scolymus</name>
    <dbReference type="NCBI Taxonomy" id="59895"/>
    <lineage>
        <taxon>Eukaryota</taxon>
        <taxon>Viridiplantae</taxon>
        <taxon>Streptophyta</taxon>
        <taxon>Embryophyta</taxon>
        <taxon>Tracheophyta</taxon>
        <taxon>Spermatophyta</taxon>
        <taxon>Magnoliopsida</taxon>
        <taxon>eudicotyledons</taxon>
        <taxon>Gunneridae</taxon>
        <taxon>Pentapetalae</taxon>
        <taxon>asterids</taxon>
        <taxon>campanulids</taxon>
        <taxon>Asterales</taxon>
        <taxon>Asteraceae</taxon>
        <taxon>Carduoideae</taxon>
        <taxon>Cardueae</taxon>
        <taxon>Carduinae</taxon>
        <taxon>Cynara</taxon>
    </lineage>
</organism>
<dbReference type="GO" id="GO:0016998">
    <property type="term" value="P:cell wall macromolecule catabolic process"/>
    <property type="evidence" value="ECO:0007669"/>
    <property type="project" value="InterPro"/>
</dbReference>
<accession>A0A118JTL1</accession>
<dbReference type="PANTHER" id="PTHR22595">
    <property type="entry name" value="CHITINASE-RELATED"/>
    <property type="match status" value="1"/>
</dbReference>
<feature type="domain" description="Glycoside hydrolase family 19 catalytic" evidence="7">
    <location>
        <begin position="66"/>
        <end position="174"/>
    </location>
</feature>
<comment type="function">
    <text evidence="1">Defense against chitin-containing fungal pathogens.</text>
</comment>
<dbReference type="Gramene" id="KVH90954">
    <property type="protein sequence ID" value="KVH90954"/>
    <property type="gene ID" value="Ccrd_007059"/>
</dbReference>
<keyword evidence="3" id="KW-0146">Chitin degradation</keyword>
<feature type="chain" id="PRO_5007159661" evidence="6">
    <location>
        <begin position="24"/>
        <end position="300"/>
    </location>
</feature>
<dbReference type="PANTHER" id="PTHR22595:SF141">
    <property type="entry name" value="GLYCOSIDE HYDROLASE, FAMILY 19, CATALYTIC, LYSOZYME-LIKE DOMAIN PROTEIN-RELATED"/>
    <property type="match status" value="1"/>
</dbReference>
<keyword evidence="6" id="KW-0732">Signal</keyword>
<feature type="signal peptide" evidence="6">
    <location>
        <begin position="1"/>
        <end position="23"/>
    </location>
</feature>
<reference evidence="8 9" key="1">
    <citation type="journal article" date="2016" name="Sci. Rep.">
        <title>The genome sequence of the outbreeding globe artichoke constructed de novo incorporating a phase-aware low-pass sequencing strategy of F1 progeny.</title>
        <authorList>
            <person name="Scaglione D."/>
            <person name="Reyes-Chin-Wo S."/>
            <person name="Acquadro A."/>
            <person name="Froenicke L."/>
            <person name="Portis E."/>
            <person name="Beitel C."/>
            <person name="Tirone M."/>
            <person name="Mauro R."/>
            <person name="Lo Monaco A."/>
            <person name="Mauromicale G."/>
            <person name="Faccioli P."/>
            <person name="Cattivelli L."/>
            <person name="Rieseberg L."/>
            <person name="Michelmore R."/>
            <person name="Lanteri S."/>
        </authorList>
    </citation>
    <scope>NUCLEOTIDE SEQUENCE [LARGE SCALE GENOMIC DNA]</scope>
    <source>
        <strain evidence="8">2C</strain>
    </source>
</reference>
<evidence type="ECO:0000313" key="9">
    <source>
        <dbReference type="Proteomes" id="UP000243975"/>
    </source>
</evidence>
<keyword evidence="8" id="KW-0378">Hydrolase</keyword>
<keyword evidence="3" id="KW-0624">Polysaccharide degradation</keyword>
<feature type="disulfide bond" evidence="5">
    <location>
        <begin position="155"/>
        <end position="165"/>
    </location>
</feature>
<dbReference type="EMBL" id="LEKV01005087">
    <property type="protein sequence ID" value="KVH90954.1"/>
    <property type="molecule type" value="Genomic_DNA"/>
</dbReference>
<evidence type="ECO:0000256" key="1">
    <source>
        <dbReference type="ARBA" id="ARBA00003102"/>
    </source>
</evidence>
<dbReference type="Pfam" id="PF00182">
    <property type="entry name" value="Glyco_hydro_19"/>
    <property type="match status" value="1"/>
</dbReference>
<dbReference type="InterPro" id="IPR016283">
    <property type="entry name" value="Glyco_hydro_19"/>
</dbReference>
<dbReference type="GO" id="GO:0005975">
    <property type="term" value="P:carbohydrate metabolic process"/>
    <property type="evidence" value="ECO:0007669"/>
    <property type="project" value="InterPro"/>
</dbReference>
<feature type="disulfide bond" evidence="5">
    <location>
        <begin position="245"/>
        <end position="282"/>
    </location>
</feature>
<name>A0A118JTL1_CYNCS</name>
<evidence type="ECO:0000256" key="2">
    <source>
        <dbReference type="ARBA" id="ARBA00022821"/>
    </source>
</evidence>
<dbReference type="STRING" id="59895.A0A118JTL1"/>
<keyword evidence="9" id="KW-1185">Reference proteome</keyword>
<dbReference type="SUPFAM" id="SSF53955">
    <property type="entry name" value="Lysozyme-like"/>
    <property type="match status" value="1"/>
</dbReference>
<dbReference type="PIRSF" id="PIRSF001060">
    <property type="entry name" value="Endochitinase"/>
    <property type="match status" value="1"/>
</dbReference>
<evidence type="ECO:0000256" key="5">
    <source>
        <dbReference type="PIRSR" id="PIRSR001060-2"/>
    </source>
</evidence>
<dbReference type="InterPro" id="IPR023346">
    <property type="entry name" value="Lysozyme-like_dom_sf"/>
</dbReference>
<keyword evidence="2" id="KW-0611">Plant defense</keyword>